<dbReference type="STRING" id="3983.A0A2C9VWT1"/>
<dbReference type="PANTHER" id="PTHR33228">
    <property type="entry name" value="PROTEIN GLUTAMINE DUMPER 4-RELATED"/>
    <property type="match status" value="1"/>
</dbReference>
<keyword evidence="6 8" id="KW-1133">Transmembrane helix</keyword>
<dbReference type="EMBL" id="CM004391">
    <property type="protein sequence ID" value="OAY50191.1"/>
    <property type="molecule type" value="Genomic_DNA"/>
</dbReference>
<dbReference type="GO" id="GO:0016020">
    <property type="term" value="C:membrane"/>
    <property type="evidence" value="ECO:0007669"/>
    <property type="project" value="UniProtKB-SubCell"/>
</dbReference>
<comment type="subcellular location">
    <subcellularLocation>
        <location evidence="1">Membrane</location>
        <topology evidence="1">Single-pass membrane protein</topology>
    </subcellularLocation>
</comment>
<keyword evidence="10" id="KW-1185">Reference proteome</keyword>
<dbReference type="PANTHER" id="PTHR33228:SF27">
    <property type="entry name" value="PROTEIN GLUTAMINE DUMPER"/>
    <property type="match status" value="1"/>
</dbReference>
<evidence type="ECO:0000256" key="8">
    <source>
        <dbReference type="SAM" id="Phobius"/>
    </source>
</evidence>
<sequence>MNIRLQLSQSQQVILLHLKILIKSFHFPWKSRSKESHCGFRNNSTVYSFLEISIKGLSGDQQIPELSVREMRGRGDSMESLSSSSFVQWNSPLPYVFGGLVIILGLVSVALVILACSHYRSSLETRHKEEKPNEIADAIVAVEPKIVVIMAGDEHPTHVAMPSAFTCHVQQP</sequence>
<evidence type="ECO:0000256" key="7">
    <source>
        <dbReference type="ARBA" id="ARBA00023136"/>
    </source>
</evidence>
<evidence type="ECO:0000256" key="3">
    <source>
        <dbReference type="ARBA" id="ARBA00022448"/>
    </source>
</evidence>
<dbReference type="GO" id="GO:0080143">
    <property type="term" value="P:regulation of amino acid export"/>
    <property type="evidence" value="ECO:0007669"/>
    <property type="project" value="InterPro"/>
</dbReference>
<evidence type="ECO:0000313" key="9">
    <source>
        <dbReference type="EMBL" id="OAY50191.1"/>
    </source>
</evidence>
<gene>
    <name evidence="9" type="ORF">MANES_05G115600v8</name>
</gene>
<dbReference type="Gramene" id="Manes.05G115600.1.v8.1">
    <property type="protein sequence ID" value="Manes.05G115600.1.v8.1.CDS.1"/>
    <property type="gene ID" value="Manes.05G115600.v8.1"/>
</dbReference>
<organism evidence="9 10">
    <name type="scientific">Manihot esculenta</name>
    <name type="common">Cassava</name>
    <name type="synonym">Jatropha manihot</name>
    <dbReference type="NCBI Taxonomy" id="3983"/>
    <lineage>
        <taxon>Eukaryota</taxon>
        <taxon>Viridiplantae</taxon>
        <taxon>Streptophyta</taxon>
        <taxon>Embryophyta</taxon>
        <taxon>Tracheophyta</taxon>
        <taxon>Spermatophyta</taxon>
        <taxon>Magnoliopsida</taxon>
        <taxon>eudicotyledons</taxon>
        <taxon>Gunneridae</taxon>
        <taxon>Pentapetalae</taxon>
        <taxon>rosids</taxon>
        <taxon>fabids</taxon>
        <taxon>Malpighiales</taxon>
        <taxon>Euphorbiaceae</taxon>
        <taxon>Crotonoideae</taxon>
        <taxon>Manihoteae</taxon>
        <taxon>Manihot</taxon>
    </lineage>
</organism>
<evidence type="ECO:0000313" key="10">
    <source>
        <dbReference type="Proteomes" id="UP000091857"/>
    </source>
</evidence>
<dbReference type="InterPro" id="IPR040359">
    <property type="entry name" value="GDU"/>
</dbReference>
<evidence type="ECO:0000256" key="1">
    <source>
        <dbReference type="ARBA" id="ARBA00004167"/>
    </source>
</evidence>
<comment type="caution">
    <text evidence="9">The sequence shown here is derived from an EMBL/GenBank/DDBJ whole genome shotgun (WGS) entry which is preliminary data.</text>
</comment>
<dbReference type="AlphaFoldDB" id="A0A2C9VWT1"/>
<proteinExistence type="inferred from homology"/>
<keyword evidence="3" id="KW-0813">Transport</keyword>
<dbReference type="Proteomes" id="UP000091857">
    <property type="component" value="Chromosome 5"/>
</dbReference>
<dbReference type="GO" id="GO:0006865">
    <property type="term" value="P:amino acid transport"/>
    <property type="evidence" value="ECO:0007669"/>
    <property type="project" value="UniProtKB-KW"/>
</dbReference>
<evidence type="ECO:0000256" key="6">
    <source>
        <dbReference type="ARBA" id="ARBA00022989"/>
    </source>
</evidence>
<keyword evidence="5" id="KW-0029">Amino-acid transport</keyword>
<feature type="transmembrane region" description="Helical" evidence="8">
    <location>
        <begin position="95"/>
        <end position="116"/>
    </location>
</feature>
<keyword evidence="7 8" id="KW-0472">Membrane</keyword>
<name>A0A2C9VWT1_MANES</name>
<keyword evidence="4 8" id="KW-0812">Transmembrane</keyword>
<evidence type="ECO:0000256" key="5">
    <source>
        <dbReference type="ARBA" id="ARBA00022970"/>
    </source>
</evidence>
<evidence type="ECO:0000256" key="2">
    <source>
        <dbReference type="ARBA" id="ARBA00009977"/>
    </source>
</evidence>
<comment type="similarity">
    <text evidence="2">Belongs to the GLUTAMINE DUMPER 1 (TC 9.B.60) family.</text>
</comment>
<evidence type="ECO:0000256" key="4">
    <source>
        <dbReference type="ARBA" id="ARBA00022692"/>
    </source>
</evidence>
<protein>
    <submittedName>
        <fullName evidence="9">Uncharacterized protein</fullName>
    </submittedName>
</protein>
<accession>A0A2C9VWT1</accession>
<reference evidence="10" key="1">
    <citation type="journal article" date="2016" name="Nat. Biotechnol.">
        <title>Sequencing wild and cultivated cassava and related species reveals extensive interspecific hybridization and genetic diversity.</title>
        <authorList>
            <person name="Bredeson J.V."/>
            <person name="Lyons J.B."/>
            <person name="Prochnik S.E."/>
            <person name="Wu G.A."/>
            <person name="Ha C.M."/>
            <person name="Edsinger-Gonzales E."/>
            <person name="Grimwood J."/>
            <person name="Schmutz J."/>
            <person name="Rabbi I.Y."/>
            <person name="Egesi C."/>
            <person name="Nauluvula P."/>
            <person name="Lebot V."/>
            <person name="Ndunguru J."/>
            <person name="Mkamilo G."/>
            <person name="Bart R.S."/>
            <person name="Setter T.L."/>
            <person name="Gleadow R.M."/>
            <person name="Kulakow P."/>
            <person name="Ferguson M.E."/>
            <person name="Rounsley S."/>
            <person name="Rokhsar D.S."/>
        </authorList>
    </citation>
    <scope>NUCLEOTIDE SEQUENCE [LARGE SCALE GENOMIC DNA]</scope>
    <source>
        <strain evidence="10">cv. AM560-2</strain>
    </source>
</reference>